<protein>
    <submittedName>
        <fullName evidence="2">Uncharacterized protein</fullName>
    </submittedName>
</protein>
<dbReference type="AlphaFoldDB" id="A0A5B7EYR0"/>
<name>A0A5B7EYR0_PORTR</name>
<evidence type="ECO:0000313" key="3">
    <source>
        <dbReference type="Proteomes" id="UP000324222"/>
    </source>
</evidence>
<accession>A0A5B7EYR0</accession>
<feature type="compositionally biased region" description="Polar residues" evidence="1">
    <location>
        <begin position="11"/>
        <end position="22"/>
    </location>
</feature>
<keyword evidence="3" id="KW-1185">Reference proteome</keyword>
<feature type="region of interest" description="Disordered" evidence="1">
    <location>
        <begin position="1"/>
        <end position="38"/>
    </location>
</feature>
<evidence type="ECO:0000256" key="1">
    <source>
        <dbReference type="SAM" id="MobiDB-lite"/>
    </source>
</evidence>
<comment type="caution">
    <text evidence="2">The sequence shown here is derived from an EMBL/GenBank/DDBJ whole genome shotgun (WGS) entry which is preliminary data.</text>
</comment>
<proteinExistence type="predicted"/>
<evidence type="ECO:0000313" key="2">
    <source>
        <dbReference type="EMBL" id="MPC38158.1"/>
    </source>
</evidence>
<dbReference type="EMBL" id="VSRR010003996">
    <property type="protein sequence ID" value="MPC38158.1"/>
    <property type="molecule type" value="Genomic_DNA"/>
</dbReference>
<gene>
    <name evidence="2" type="ORF">E2C01_031662</name>
</gene>
<organism evidence="2 3">
    <name type="scientific">Portunus trituberculatus</name>
    <name type="common">Swimming crab</name>
    <name type="synonym">Neptunus trituberculatus</name>
    <dbReference type="NCBI Taxonomy" id="210409"/>
    <lineage>
        <taxon>Eukaryota</taxon>
        <taxon>Metazoa</taxon>
        <taxon>Ecdysozoa</taxon>
        <taxon>Arthropoda</taxon>
        <taxon>Crustacea</taxon>
        <taxon>Multicrustacea</taxon>
        <taxon>Malacostraca</taxon>
        <taxon>Eumalacostraca</taxon>
        <taxon>Eucarida</taxon>
        <taxon>Decapoda</taxon>
        <taxon>Pleocyemata</taxon>
        <taxon>Brachyura</taxon>
        <taxon>Eubrachyura</taxon>
        <taxon>Portunoidea</taxon>
        <taxon>Portunidae</taxon>
        <taxon>Portuninae</taxon>
        <taxon>Portunus</taxon>
    </lineage>
</organism>
<reference evidence="2 3" key="1">
    <citation type="submission" date="2019-05" db="EMBL/GenBank/DDBJ databases">
        <title>Another draft genome of Portunus trituberculatus and its Hox gene families provides insights of decapod evolution.</title>
        <authorList>
            <person name="Jeong J.-H."/>
            <person name="Song I."/>
            <person name="Kim S."/>
            <person name="Choi T."/>
            <person name="Kim D."/>
            <person name="Ryu S."/>
            <person name="Kim W."/>
        </authorList>
    </citation>
    <scope>NUCLEOTIDE SEQUENCE [LARGE SCALE GENOMIC DNA]</scope>
    <source>
        <tissue evidence="2">Muscle</tissue>
    </source>
</reference>
<dbReference type="OrthoDB" id="267323at2759"/>
<sequence length="145" mass="14877">MNGKVVFGDNNPGTSLPGVTSSDEGKEEDMRGAASGSGGDVIDGVQVSVLRGLVEGLSVGDNRHIQAEESLQGAVGEFLVEVNSPVCTMCAGSVPDGLCVVMDNERPDGVAVSMKAERAGGLRLRALVVGSKGCKFVSCYQECKA</sequence>
<dbReference type="Proteomes" id="UP000324222">
    <property type="component" value="Unassembled WGS sequence"/>
</dbReference>